<gene>
    <name evidence="12" type="ORF">CONCODRAFT_81516</name>
</gene>
<dbReference type="Proteomes" id="UP000070444">
    <property type="component" value="Unassembled WGS sequence"/>
</dbReference>
<evidence type="ECO:0000256" key="9">
    <source>
        <dbReference type="PROSITE-ProRule" id="PRU00282"/>
    </source>
</evidence>
<dbReference type="AlphaFoldDB" id="A0A137PAG0"/>
<dbReference type="InterPro" id="IPR052217">
    <property type="entry name" value="Mito/Peroxisomal_Carrier"/>
</dbReference>
<evidence type="ECO:0000313" key="12">
    <source>
        <dbReference type="EMBL" id="KXN71944.1"/>
    </source>
</evidence>
<keyword evidence="4 9" id="KW-0812">Transmembrane</keyword>
<evidence type="ECO:0000256" key="3">
    <source>
        <dbReference type="ARBA" id="ARBA00022448"/>
    </source>
</evidence>
<dbReference type="PROSITE" id="PS50920">
    <property type="entry name" value="SOLCAR"/>
    <property type="match status" value="3"/>
</dbReference>
<dbReference type="OMA" id="PLEMINT"/>
<evidence type="ECO:0000256" key="11">
    <source>
        <dbReference type="SAM" id="Phobius"/>
    </source>
</evidence>
<keyword evidence="3 10" id="KW-0813">Transport</keyword>
<dbReference type="OrthoDB" id="446044at2759"/>
<feature type="transmembrane region" description="Helical" evidence="11">
    <location>
        <begin position="124"/>
        <end position="143"/>
    </location>
</feature>
<sequence>MKFISTLNFDWDSFETALAGGAGAAFALTSSYPLDIAKTVLQVPNKAKSSDDKNQISTAKHPETMLEVLNLIYKKEGISGFFNGLGVGVLQVVASNFAYFYSYTAIRNRYLNRLKVDDKIMHKTLSVPAELLIGAIAGIWSQIVSLPISVAVTRQQTTDAEHRKSMFGTWEEIIKEDGVTGLWSGLKPSFLLVINPSITYAVFEKLKAFWLNTYKHKSLTALQVFVIGAIAKSIATVVTYPLIMAKVRLQWKPSKTDGQVLDHDYQPYKSSLDVLKRVYKREGFQGWYKGMQAQISKAVLSQALLFLFKEKINYFIVILMAIVRQKLGVQKRAPLK</sequence>
<evidence type="ECO:0000256" key="1">
    <source>
        <dbReference type="ARBA" id="ARBA00004225"/>
    </source>
</evidence>
<evidence type="ECO:0000256" key="4">
    <source>
        <dbReference type="ARBA" id="ARBA00022692"/>
    </source>
</evidence>
<dbReference type="Pfam" id="PF00153">
    <property type="entry name" value="Mito_carr"/>
    <property type="match status" value="3"/>
</dbReference>
<feature type="repeat" description="Solcar" evidence="9">
    <location>
        <begin position="219"/>
        <end position="315"/>
    </location>
</feature>
<dbReference type="PRINTS" id="PR00926">
    <property type="entry name" value="MITOCARRIER"/>
</dbReference>
<feature type="repeat" description="Solcar" evidence="9">
    <location>
        <begin position="11"/>
        <end position="109"/>
    </location>
</feature>
<dbReference type="GO" id="GO:0015217">
    <property type="term" value="F:ADP transmembrane transporter activity"/>
    <property type="evidence" value="ECO:0007669"/>
    <property type="project" value="TreeGrafter"/>
</dbReference>
<keyword evidence="7" id="KW-0496">Mitochondrion</keyword>
<keyword evidence="6 11" id="KW-1133">Transmembrane helix</keyword>
<feature type="transmembrane region" description="Helical" evidence="11">
    <location>
        <begin position="224"/>
        <end position="243"/>
    </location>
</feature>
<evidence type="ECO:0000256" key="6">
    <source>
        <dbReference type="ARBA" id="ARBA00022989"/>
    </source>
</evidence>
<dbReference type="SUPFAM" id="SSF103506">
    <property type="entry name" value="Mitochondrial carrier"/>
    <property type="match status" value="1"/>
</dbReference>
<dbReference type="EMBL" id="KQ964463">
    <property type="protein sequence ID" value="KXN71944.1"/>
    <property type="molecule type" value="Genomic_DNA"/>
</dbReference>
<keyword evidence="5" id="KW-0677">Repeat</keyword>
<evidence type="ECO:0000256" key="10">
    <source>
        <dbReference type="RuleBase" id="RU000488"/>
    </source>
</evidence>
<dbReference type="InterPro" id="IPR002067">
    <property type="entry name" value="MCP"/>
</dbReference>
<dbReference type="PANTHER" id="PTHR45939:SF1">
    <property type="entry name" value="MITOCHONDRIAL THIAMINE PYROPHOSPHATE CARRIER 1-RELATED"/>
    <property type="match status" value="1"/>
</dbReference>
<evidence type="ECO:0000256" key="7">
    <source>
        <dbReference type="ARBA" id="ARBA00023128"/>
    </source>
</evidence>
<accession>A0A137PAG0</accession>
<dbReference type="InterPro" id="IPR023395">
    <property type="entry name" value="MCP_dom_sf"/>
</dbReference>
<keyword evidence="13" id="KW-1185">Reference proteome</keyword>
<dbReference type="PANTHER" id="PTHR45939">
    <property type="entry name" value="PEROXISOMAL MEMBRANE PROTEIN PMP34-RELATED"/>
    <property type="match status" value="1"/>
</dbReference>
<evidence type="ECO:0000256" key="5">
    <source>
        <dbReference type="ARBA" id="ARBA00022737"/>
    </source>
</evidence>
<dbReference type="STRING" id="796925.A0A137PAG0"/>
<comment type="subcellular location">
    <subcellularLocation>
        <location evidence="1">Mitochondrion membrane</location>
        <topology evidence="1">Multi-pass membrane protein</topology>
    </subcellularLocation>
</comment>
<protein>
    <submittedName>
        <fullName evidence="12">Mitochondrial carrier</fullName>
    </submittedName>
</protein>
<name>A0A137PAG0_CONC2</name>
<dbReference type="InterPro" id="IPR018108">
    <property type="entry name" value="MCP_transmembrane"/>
</dbReference>
<proteinExistence type="inferred from homology"/>
<feature type="transmembrane region" description="Helical" evidence="11">
    <location>
        <begin position="81"/>
        <end position="103"/>
    </location>
</feature>
<evidence type="ECO:0000256" key="8">
    <source>
        <dbReference type="ARBA" id="ARBA00023136"/>
    </source>
</evidence>
<comment type="similarity">
    <text evidence="2 10">Belongs to the mitochondrial carrier (TC 2.A.29) family.</text>
</comment>
<dbReference type="Gene3D" id="1.50.40.10">
    <property type="entry name" value="Mitochondrial carrier domain"/>
    <property type="match status" value="1"/>
</dbReference>
<evidence type="ECO:0000313" key="13">
    <source>
        <dbReference type="Proteomes" id="UP000070444"/>
    </source>
</evidence>
<reference evidence="12 13" key="1">
    <citation type="journal article" date="2015" name="Genome Biol. Evol.">
        <title>Phylogenomic analyses indicate that early fungi evolved digesting cell walls of algal ancestors of land plants.</title>
        <authorList>
            <person name="Chang Y."/>
            <person name="Wang S."/>
            <person name="Sekimoto S."/>
            <person name="Aerts A.L."/>
            <person name="Choi C."/>
            <person name="Clum A."/>
            <person name="LaButti K.M."/>
            <person name="Lindquist E.A."/>
            <person name="Yee Ngan C."/>
            <person name="Ohm R.A."/>
            <person name="Salamov A.A."/>
            <person name="Grigoriev I.V."/>
            <person name="Spatafora J.W."/>
            <person name="Berbee M.L."/>
        </authorList>
    </citation>
    <scope>NUCLEOTIDE SEQUENCE [LARGE SCALE GENOMIC DNA]</scope>
    <source>
        <strain evidence="12 13">NRRL 28638</strain>
    </source>
</reference>
<keyword evidence="8 9" id="KW-0472">Membrane</keyword>
<feature type="repeat" description="Solcar" evidence="9">
    <location>
        <begin position="125"/>
        <end position="209"/>
    </location>
</feature>
<organism evidence="12 13">
    <name type="scientific">Conidiobolus coronatus (strain ATCC 28846 / CBS 209.66 / NRRL 28638)</name>
    <name type="common">Delacroixia coronata</name>
    <dbReference type="NCBI Taxonomy" id="796925"/>
    <lineage>
        <taxon>Eukaryota</taxon>
        <taxon>Fungi</taxon>
        <taxon>Fungi incertae sedis</taxon>
        <taxon>Zoopagomycota</taxon>
        <taxon>Entomophthoromycotina</taxon>
        <taxon>Entomophthoromycetes</taxon>
        <taxon>Entomophthorales</taxon>
        <taxon>Ancylistaceae</taxon>
        <taxon>Conidiobolus</taxon>
    </lineage>
</organism>
<evidence type="ECO:0000256" key="2">
    <source>
        <dbReference type="ARBA" id="ARBA00006375"/>
    </source>
</evidence>
<dbReference type="GO" id="GO:0031966">
    <property type="term" value="C:mitochondrial membrane"/>
    <property type="evidence" value="ECO:0007669"/>
    <property type="project" value="UniProtKB-SubCell"/>
</dbReference>